<dbReference type="PANTHER" id="PTHR43163">
    <property type="entry name" value="DIPEPTIDE TRANSPORT SYSTEM PERMEASE PROTEIN DPPB-RELATED"/>
    <property type="match status" value="1"/>
</dbReference>
<dbReference type="EMBL" id="FWXN01000003">
    <property type="protein sequence ID" value="SMC45244.1"/>
    <property type="molecule type" value="Genomic_DNA"/>
</dbReference>
<evidence type="ECO:0000313" key="10">
    <source>
        <dbReference type="EMBL" id="SMC45244.1"/>
    </source>
</evidence>
<protein>
    <submittedName>
        <fullName evidence="9">ABC transporter permease</fullName>
    </submittedName>
    <submittedName>
        <fullName evidence="10">Oligopeptide transport system permease protein</fullName>
    </submittedName>
</protein>
<feature type="transmembrane region" description="Helical" evidence="7">
    <location>
        <begin position="275"/>
        <end position="295"/>
    </location>
</feature>
<evidence type="ECO:0000256" key="3">
    <source>
        <dbReference type="ARBA" id="ARBA00022475"/>
    </source>
</evidence>
<dbReference type="KEGG" id="jte:ASJ30_03315"/>
<dbReference type="GO" id="GO:0005886">
    <property type="term" value="C:plasma membrane"/>
    <property type="evidence" value="ECO:0007669"/>
    <property type="project" value="UniProtKB-SubCell"/>
</dbReference>
<comment type="similarity">
    <text evidence="7">Belongs to the binding-protein-dependent transport system permease family.</text>
</comment>
<reference evidence="9 11" key="1">
    <citation type="submission" date="2015-11" db="EMBL/GenBank/DDBJ databases">
        <authorList>
            <person name="Zhang Y."/>
            <person name="Guo Z."/>
        </authorList>
    </citation>
    <scope>NUCLEOTIDE SEQUENCE [LARGE SCALE GENOMIC DNA]</scope>
    <source>
        <strain evidence="9 11">YFY001</strain>
    </source>
</reference>
<keyword evidence="5 7" id="KW-1133">Transmembrane helix</keyword>
<accession>A0A1W1ZA17</accession>
<keyword evidence="2 7" id="KW-0813">Transport</keyword>
<feature type="transmembrane region" description="Helical" evidence="7">
    <location>
        <begin position="101"/>
        <end position="122"/>
    </location>
</feature>
<evidence type="ECO:0000256" key="5">
    <source>
        <dbReference type="ARBA" id="ARBA00022989"/>
    </source>
</evidence>
<evidence type="ECO:0000313" key="11">
    <source>
        <dbReference type="Proteomes" id="UP000182938"/>
    </source>
</evidence>
<keyword evidence="3" id="KW-1003">Cell membrane</keyword>
<dbReference type="OrthoDB" id="5169641at2"/>
<evidence type="ECO:0000259" key="8">
    <source>
        <dbReference type="PROSITE" id="PS50928"/>
    </source>
</evidence>
<comment type="subcellular location">
    <subcellularLocation>
        <location evidence="1 7">Cell membrane</location>
        <topology evidence="1 7">Multi-pass membrane protein</topology>
    </subcellularLocation>
</comment>
<dbReference type="SUPFAM" id="SSF161098">
    <property type="entry name" value="MetI-like"/>
    <property type="match status" value="1"/>
</dbReference>
<dbReference type="InterPro" id="IPR045621">
    <property type="entry name" value="BPD_transp_1_N"/>
</dbReference>
<evidence type="ECO:0000313" key="12">
    <source>
        <dbReference type="Proteomes" id="UP000192634"/>
    </source>
</evidence>
<sequence>MGKYIVRRLLQMIPVIIFSTFLIYAMVFAMPGDPTAGKCGERPCPPAYIAEFNEKYHLNDPLLVQYYEYAKNVVQGDLGENQFGNPVAEELGERFQVTARLGLMALVFEGVLGIAAGVLAGLRKGGFIDNLVLVSTLFVISVPVFVIGTVLQYTFGLNLELLPSLASGTDPSFVSLIMPAIVLGSTSLAYIARLMRTNIAENVRSDYVRTAKAKGLSSRRIIGIHTLRNSMIPVVTFMGYDFGALLGGAIVTEGIFNIQGVGGYIFQGIRNRDGIAVVGAVTALVIVYLLVNLLVDLLYGALDPRISND</sequence>
<dbReference type="RefSeq" id="WP_072623847.1">
    <property type="nucleotide sequence ID" value="NZ_CP013290.1"/>
</dbReference>
<dbReference type="AlphaFoldDB" id="A0A1L3MEC8"/>
<dbReference type="InterPro" id="IPR000515">
    <property type="entry name" value="MetI-like"/>
</dbReference>
<dbReference type="CDD" id="cd06261">
    <property type="entry name" value="TM_PBP2"/>
    <property type="match status" value="1"/>
</dbReference>
<dbReference type="GO" id="GO:0055085">
    <property type="term" value="P:transmembrane transport"/>
    <property type="evidence" value="ECO:0007669"/>
    <property type="project" value="InterPro"/>
</dbReference>
<organism evidence="9 11">
    <name type="scientific">Janibacter indicus</name>
    <dbReference type="NCBI Taxonomy" id="857417"/>
    <lineage>
        <taxon>Bacteria</taxon>
        <taxon>Bacillati</taxon>
        <taxon>Actinomycetota</taxon>
        <taxon>Actinomycetes</taxon>
        <taxon>Micrococcales</taxon>
        <taxon>Intrasporangiaceae</taxon>
        <taxon>Janibacter</taxon>
    </lineage>
</organism>
<dbReference type="Proteomes" id="UP000192634">
    <property type="component" value="Unassembled WGS sequence"/>
</dbReference>
<keyword evidence="11" id="KW-1185">Reference proteome</keyword>
<name>A0A1L3MEC8_9MICO</name>
<dbReference type="InterPro" id="IPR035906">
    <property type="entry name" value="MetI-like_sf"/>
</dbReference>
<proteinExistence type="inferred from homology"/>
<evidence type="ECO:0000256" key="4">
    <source>
        <dbReference type="ARBA" id="ARBA00022692"/>
    </source>
</evidence>
<feature type="transmembrane region" description="Helical" evidence="7">
    <location>
        <begin position="173"/>
        <end position="192"/>
    </location>
</feature>
<dbReference type="Gene3D" id="1.10.3720.10">
    <property type="entry name" value="MetI-like"/>
    <property type="match status" value="1"/>
</dbReference>
<reference evidence="10 12" key="2">
    <citation type="submission" date="2017-04" db="EMBL/GenBank/DDBJ databases">
        <authorList>
            <person name="Afonso C.L."/>
            <person name="Miller P.J."/>
            <person name="Scott M.A."/>
            <person name="Spackman E."/>
            <person name="Goraichik I."/>
            <person name="Dimitrov K.M."/>
            <person name="Suarez D.L."/>
            <person name="Swayne D.E."/>
        </authorList>
    </citation>
    <scope>NUCLEOTIDE SEQUENCE [LARGE SCALE GENOMIC DNA]</scope>
    <source>
        <strain evidence="10 12">CGMCC 1.12511</strain>
    </source>
</reference>
<gene>
    <name evidence="9" type="ORF">ASJ30_03315</name>
    <name evidence="10" type="ORF">SAMN06296429_103247</name>
</gene>
<evidence type="ECO:0000256" key="1">
    <source>
        <dbReference type="ARBA" id="ARBA00004651"/>
    </source>
</evidence>
<feature type="transmembrane region" description="Helical" evidence="7">
    <location>
        <begin position="131"/>
        <end position="153"/>
    </location>
</feature>
<evidence type="ECO:0000313" key="9">
    <source>
        <dbReference type="EMBL" id="APH00680.1"/>
    </source>
</evidence>
<dbReference type="Pfam" id="PF00528">
    <property type="entry name" value="BPD_transp_1"/>
    <property type="match status" value="1"/>
</dbReference>
<evidence type="ECO:0000256" key="6">
    <source>
        <dbReference type="ARBA" id="ARBA00023136"/>
    </source>
</evidence>
<dbReference type="Proteomes" id="UP000182938">
    <property type="component" value="Chromosome"/>
</dbReference>
<dbReference type="PROSITE" id="PS50928">
    <property type="entry name" value="ABC_TM1"/>
    <property type="match status" value="1"/>
</dbReference>
<evidence type="ECO:0000256" key="7">
    <source>
        <dbReference type="RuleBase" id="RU363032"/>
    </source>
</evidence>
<feature type="transmembrane region" description="Helical" evidence="7">
    <location>
        <begin position="12"/>
        <end position="30"/>
    </location>
</feature>
<dbReference type="Pfam" id="PF19300">
    <property type="entry name" value="BPD_transp_1_N"/>
    <property type="match status" value="1"/>
</dbReference>
<accession>A0A1L3MEC8</accession>
<feature type="domain" description="ABC transmembrane type-1" evidence="8">
    <location>
        <begin position="95"/>
        <end position="299"/>
    </location>
</feature>
<keyword evidence="6 7" id="KW-0472">Membrane</keyword>
<keyword evidence="4 7" id="KW-0812">Transmembrane</keyword>
<dbReference type="PANTHER" id="PTHR43163:SF7">
    <property type="entry name" value="DIPEPTIDE-TRANSPORT INTEGRAL MEMBRANE PROTEIN ABC TRANSPORTER DPPB-RELATED"/>
    <property type="match status" value="1"/>
</dbReference>
<evidence type="ECO:0000256" key="2">
    <source>
        <dbReference type="ARBA" id="ARBA00022448"/>
    </source>
</evidence>
<dbReference type="EMBL" id="CP013290">
    <property type="protein sequence ID" value="APH00680.1"/>
    <property type="molecule type" value="Genomic_DNA"/>
</dbReference>